<keyword evidence="3" id="KW-1185">Reference proteome</keyword>
<dbReference type="Gene3D" id="3.40.30.10">
    <property type="entry name" value="Glutaredoxin"/>
    <property type="match status" value="1"/>
</dbReference>
<feature type="domain" description="Thioredoxin" evidence="1">
    <location>
        <begin position="33"/>
        <end position="98"/>
    </location>
</feature>
<dbReference type="CDD" id="cd02961">
    <property type="entry name" value="PDI_a_family"/>
    <property type="match status" value="1"/>
</dbReference>
<protein>
    <submittedName>
        <fullName evidence="2">Protein disulfide-isomerase A3</fullName>
    </submittedName>
</protein>
<dbReference type="GO" id="GO:0016853">
    <property type="term" value="F:isomerase activity"/>
    <property type="evidence" value="ECO:0007669"/>
    <property type="project" value="UniProtKB-KW"/>
</dbReference>
<evidence type="ECO:0000313" key="2">
    <source>
        <dbReference type="EMBL" id="KII60757.1"/>
    </source>
</evidence>
<sequence>MSKATFVNIYSHQSDSLTWSLTSMWNGIEACKPRCRYCVLFEPEYNSGATLVHSKHTVFTVIIQDAIMAKINCEVNRITCQKYSITKYPTLKVFRFGEVC</sequence>
<accession>A0A0C2IV91</accession>
<dbReference type="InterPro" id="IPR013766">
    <property type="entry name" value="Thioredoxin_domain"/>
</dbReference>
<organism evidence="2 3">
    <name type="scientific">Thelohanellus kitauei</name>
    <name type="common">Myxosporean</name>
    <dbReference type="NCBI Taxonomy" id="669202"/>
    <lineage>
        <taxon>Eukaryota</taxon>
        <taxon>Metazoa</taxon>
        <taxon>Cnidaria</taxon>
        <taxon>Myxozoa</taxon>
        <taxon>Myxosporea</taxon>
        <taxon>Bivalvulida</taxon>
        <taxon>Platysporina</taxon>
        <taxon>Myxobolidae</taxon>
        <taxon>Thelohanellus</taxon>
    </lineage>
</organism>
<reference evidence="2 3" key="1">
    <citation type="journal article" date="2014" name="Genome Biol. Evol.">
        <title>The genome of the myxosporean Thelohanellus kitauei shows adaptations to nutrient acquisition within its fish host.</title>
        <authorList>
            <person name="Yang Y."/>
            <person name="Xiong J."/>
            <person name="Zhou Z."/>
            <person name="Huo F."/>
            <person name="Miao W."/>
            <person name="Ran C."/>
            <person name="Liu Y."/>
            <person name="Zhang J."/>
            <person name="Feng J."/>
            <person name="Wang M."/>
            <person name="Wang M."/>
            <person name="Wang L."/>
            <person name="Yao B."/>
        </authorList>
    </citation>
    <scope>NUCLEOTIDE SEQUENCE [LARGE SCALE GENOMIC DNA]</scope>
    <source>
        <strain evidence="2">Wuqing</strain>
    </source>
</reference>
<dbReference type="SUPFAM" id="SSF52833">
    <property type="entry name" value="Thioredoxin-like"/>
    <property type="match status" value="1"/>
</dbReference>
<name>A0A0C2IV91_THEKT</name>
<evidence type="ECO:0000313" key="3">
    <source>
        <dbReference type="Proteomes" id="UP000031668"/>
    </source>
</evidence>
<evidence type="ECO:0000259" key="1">
    <source>
        <dbReference type="Pfam" id="PF00085"/>
    </source>
</evidence>
<dbReference type="EMBL" id="JWZT01005451">
    <property type="protein sequence ID" value="KII60757.1"/>
    <property type="molecule type" value="Genomic_DNA"/>
</dbReference>
<dbReference type="InterPro" id="IPR036249">
    <property type="entry name" value="Thioredoxin-like_sf"/>
</dbReference>
<dbReference type="Pfam" id="PF00085">
    <property type="entry name" value="Thioredoxin"/>
    <property type="match status" value="1"/>
</dbReference>
<comment type="caution">
    <text evidence="2">The sequence shown here is derived from an EMBL/GenBank/DDBJ whole genome shotgun (WGS) entry which is preliminary data.</text>
</comment>
<proteinExistence type="predicted"/>
<dbReference type="OrthoDB" id="294696at2759"/>
<dbReference type="AlphaFoldDB" id="A0A0C2IV91"/>
<gene>
    <name evidence="2" type="ORF">RF11_03994</name>
</gene>
<dbReference type="Proteomes" id="UP000031668">
    <property type="component" value="Unassembled WGS sequence"/>
</dbReference>
<keyword evidence="2" id="KW-0413">Isomerase</keyword>